<accession>A0A919GU99</accession>
<sequence>MLTSTSPQAALVAQVPALRGTCRLHPDTERAGRLARAWAREVGLTADDAGEHRLRGIGGHRLAGRMFSELSFAQLALLTRWCTWIGLLDDHWDERARPAHAREVDDTFNSFIRITEDDAEPASSASLVKAFNELWRATAPPMSPDWRRRFRVGLESNRRATLWELDTRRAGRPTSLAAYPAHRRATFATFIYEVGEAILGTELPHALATAPAWTEVADAANDAAAWCNDLVSLAREQRGGSLTNHVLVAEHELGLSRAEAIDWVIRRTGERMHDLHLASRALSPLFSRLALAPGTARAASKVACAYLLVPHANLEWMTEAGRYRAAPHGNGTPHCGEEPCSCGTSGQQA</sequence>
<dbReference type="InterPro" id="IPR034686">
    <property type="entry name" value="Terpene_cyclase-like_2"/>
</dbReference>
<evidence type="ECO:0000313" key="3">
    <source>
        <dbReference type="EMBL" id="GHI84943.1"/>
    </source>
</evidence>
<dbReference type="GO" id="GO:0010333">
    <property type="term" value="F:terpene synthase activity"/>
    <property type="evidence" value="ECO:0007669"/>
    <property type="project" value="InterPro"/>
</dbReference>
<keyword evidence="1" id="KW-0456">Lyase</keyword>
<dbReference type="Pfam" id="PF19086">
    <property type="entry name" value="Terpene_syn_C_2"/>
    <property type="match status" value="1"/>
</dbReference>
<evidence type="ECO:0000313" key="4">
    <source>
        <dbReference type="Proteomes" id="UP000600026"/>
    </source>
</evidence>
<comment type="caution">
    <text evidence="3">The sequence shown here is derived from an EMBL/GenBank/DDBJ whole genome shotgun (WGS) entry which is preliminary data.</text>
</comment>
<dbReference type="OrthoDB" id="3676909at2"/>
<dbReference type="SFLD" id="SFLDS00005">
    <property type="entry name" value="Isoprenoid_Synthase_Type_I"/>
    <property type="match status" value="1"/>
</dbReference>
<dbReference type="AlphaFoldDB" id="A0A919GU99"/>
<evidence type="ECO:0008006" key="5">
    <source>
        <dbReference type="Google" id="ProtNLM"/>
    </source>
</evidence>
<reference evidence="3" key="1">
    <citation type="submission" date="2020-09" db="EMBL/GenBank/DDBJ databases">
        <title>Whole genome shotgun sequence of Streptomyces xanthophaeus NBRC 12829.</title>
        <authorList>
            <person name="Komaki H."/>
            <person name="Tamura T."/>
        </authorList>
    </citation>
    <scope>NUCLEOTIDE SEQUENCE</scope>
    <source>
        <strain evidence="3">NBRC 12829</strain>
    </source>
</reference>
<feature type="region of interest" description="Disordered" evidence="2">
    <location>
        <begin position="330"/>
        <end position="349"/>
    </location>
</feature>
<dbReference type="EMBL" id="BNEE01000006">
    <property type="protein sequence ID" value="GHI84943.1"/>
    <property type="molecule type" value="Genomic_DNA"/>
</dbReference>
<evidence type="ECO:0000256" key="2">
    <source>
        <dbReference type="SAM" id="MobiDB-lite"/>
    </source>
</evidence>
<name>A0A919GU99_9ACTN</name>
<organism evidence="3 4">
    <name type="scientific">Streptomyces xanthophaeus</name>
    <dbReference type="NCBI Taxonomy" id="67385"/>
    <lineage>
        <taxon>Bacteria</taxon>
        <taxon>Bacillati</taxon>
        <taxon>Actinomycetota</taxon>
        <taxon>Actinomycetes</taxon>
        <taxon>Kitasatosporales</taxon>
        <taxon>Streptomycetaceae</taxon>
        <taxon>Streptomyces</taxon>
    </lineage>
</organism>
<dbReference type="Proteomes" id="UP000600026">
    <property type="component" value="Unassembled WGS sequence"/>
</dbReference>
<keyword evidence="4" id="KW-1185">Reference proteome</keyword>
<dbReference type="SUPFAM" id="SSF48576">
    <property type="entry name" value="Terpenoid synthases"/>
    <property type="match status" value="1"/>
</dbReference>
<gene>
    <name evidence="3" type="ORF">Sxan_23070</name>
</gene>
<dbReference type="Gene3D" id="1.10.600.10">
    <property type="entry name" value="Farnesyl Diphosphate Synthase"/>
    <property type="match status" value="1"/>
</dbReference>
<dbReference type="InterPro" id="IPR008949">
    <property type="entry name" value="Isoprenoid_synthase_dom_sf"/>
</dbReference>
<proteinExistence type="predicted"/>
<protein>
    <recommendedName>
        <fullName evidence="5">Terpene synthase</fullName>
    </recommendedName>
</protein>
<evidence type="ECO:0000256" key="1">
    <source>
        <dbReference type="ARBA" id="ARBA00023239"/>
    </source>
</evidence>
<dbReference type="SFLD" id="SFLDG01020">
    <property type="entry name" value="Terpene_Cyclase_Like_2"/>
    <property type="match status" value="1"/>
</dbReference>
<dbReference type="RefSeq" id="WP_051901856.1">
    <property type="nucleotide sequence ID" value="NZ_BNEE01000006.1"/>
</dbReference>